<dbReference type="PROSITE" id="PS50088">
    <property type="entry name" value="ANK_REPEAT"/>
    <property type="match status" value="3"/>
</dbReference>
<feature type="repeat" description="ANK" evidence="1">
    <location>
        <begin position="193"/>
        <end position="225"/>
    </location>
</feature>
<feature type="repeat" description="ANK" evidence="1">
    <location>
        <begin position="160"/>
        <end position="192"/>
    </location>
</feature>
<organism evidence="3 4">
    <name type="scientific">Auxenochlorella protothecoides</name>
    <name type="common">Green microalga</name>
    <name type="synonym">Chlorella protothecoides</name>
    <dbReference type="NCBI Taxonomy" id="3075"/>
    <lineage>
        <taxon>Eukaryota</taxon>
        <taxon>Viridiplantae</taxon>
        <taxon>Chlorophyta</taxon>
        <taxon>core chlorophytes</taxon>
        <taxon>Trebouxiophyceae</taxon>
        <taxon>Chlorellales</taxon>
        <taxon>Chlorellaceae</taxon>
        <taxon>Auxenochlorella</taxon>
    </lineage>
</organism>
<dbReference type="GeneID" id="23613291"/>
<dbReference type="PROSITE" id="PS50297">
    <property type="entry name" value="ANK_REP_REGION"/>
    <property type="match status" value="2"/>
</dbReference>
<keyword evidence="1" id="KW-0040">ANK repeat</keyword>
<feature type="compositionally biased region" description="Basic residues" evidence="2">
    <location>
        <begin position="285"/>
        <end position="296"/>
    </location>
</feature>
<dbReference type="STRING" id="3075.A0A087SH17"/>
<name>A0A087SH17_AUXPR</name>
<dbReference type="RefSeq" id="XP_011397909.1">
    <property type="nucleotide sequence ID" value="XM_011399607.1"/>
</dbReference>
<feature type="region of interest" description="Disordered" evidence="2">
    <location>
        <begin position="541"/>
        <end position="564"/>
    </location>
</feature>
<dbReference type="SUPFAM" id="SSF48403">
    <property type="entry name" value="Ankyrin repeat"/>
    <property type="match status" value="1"/>
</dbReference>
<feature type="compositionally biased region" description="Low complexity" evidence="2">
    <location>
        <begin position="375"/>
        <end position="389"/>
    </location>
</feature>
<dbReference type="EMBL" id="KL662111">
    <property type="protein sequence ID" value="KFM25021.1"/>
    <property type="molecule type" value="Genomic_DNA"/>
</dbReference>
<feature type="compositionally biased region" description="Low complexity" evidence="2">
    <location>
        <begin position="301"/>
        <end position="312"/>
    </location>
</feature>
<evidence type="ECO:0000256" key="1">
    <source>
        <dbReference type="PROSITE-ProRule" id="PRU00023"/>
    </source>
</evidence>
<feature type="region of interest" description="Disordered" evidence="2">
    <location>
        <begin position="277"/>
        <end position="392"/>
    </location>
</feature>
<reference evidence="3 4" key="1">
    <citation type="journal article" date="2014" name="BMC Genomics">
        <title>Oil accumulation mechanisms of the oleaginous microalga Chlorella protothecoides revealed through its genome, transcriptomes, and proteomes.</title>
        <authorList>
            <person name="Gao C."/>
            <person name="Wang Y."/>
            <person name="Shen Y."/>
            <person name="Yan D."/>
            <person name="He X."/>
            <person name="Dai J."/>
            <person name="Wu Q."/>
        </authorList>
    </citation>
    <scope>NUCLEOTIDE SEQUENCE [LARGE SCALE GENOMIC DNA]</scope>
    <source>
        <strain evidence="3 4">0710</strain>
    </source>
</reference>
<feature type="compositionally biased region" description="Low complexity" evidence="2">
    <location>
        <begin position="323"/>
        <end position="359"/>
    </location>
</feature>
<dbReference type="Proteomes" id="UP000028924">
    <property type="component" value="Unassembled WGS sequence"/>
</dbReference>
<evidence type="ECO:0000313" key="3">
    <source>
        <dbReference type="EMBL" id="KFM25021.1"/>
    </source>
</evidence>
<dbReference type="Gene3D" id="1.25.40.20">
    <property type="entry name" value="Ankyrin repeat-containing domain"/>
    <property type="match status" value="2"/>
</dbReference>
<dbReference type="AlphaFoldDB" id="A0A087SH17"/>
<dbReference type="InterPro" id="IPR036770">
    <property type="entry name" value="Ankyrin_rpt-contain_sf"/>
</dbReference>
<dbReference type="OrthoDB" id="515347at2759"/>
<dbReference type="KEGG" id="apro:F751_1900"/>
<feature type="repeat" description="ANK" evidence="1">
    <location>
        <begin position="41"/>
        <end position="73"/>
    </location>
</feature>
<protein>
    <submittedName>
        <fullName evidence="3">Putative ankyrin repeat protein</fullName>
    </submittedName>
</protein>
<dbReference type="PANTHER" id="PTHR24118">
    <property type="entry name" value="POTE ANKYRIN DOMAIN"/>
    <property type="match status" value="1"/>
</dbReference>
<accession>A0A087SH17</accession>
<gene>
    <name evidence="3" type="ORF">F751_1900</name>
</gene>
<dbReference type="InterPro" id="IPR002110">
    <property type="entry name" value="Ankyrin_rpt"/>
</dbReference>
<proteinExistence type="predicted"/>
<sequence>MARGNEPAEGLLAAARLGLTDKLKLALDQASCDVVNAKDETGRTALHHAASCGYEDCVELLLERGADGSIQDEAGDTPLHLAAQAGLPMPSYQVCSKFPAACLAPDASGRTPVDLAVASSRGEVLNAMLLACSGSGSEAALASMRALLARGAVCDTWAPSGSSALMLVASADSRPGVELLLAHGATMELQDALGRTALMFAAGNGARGALGALLAAGASLSVRDRRGRNVLDYAGAGTPVRAALEERLRELETKSAALQEALLAEVLGEGVRAGGVQAAAPGAGKKAKKKAKKKGKGGVPGAKAAAAGPAVDGDAEEAEEAVVEACAAREGPAETGAAGDSGAAGDAGTAGEQAGAPAGEPLPPTDMMGGPTGVADSPADPHAPLDPAATSSSEDEVALLRLQLASLQAALDRSELARRVEAAAAEEEAAAHAAALTKAVLAERMECVVRFASFLQNHGPAVLATMPELLGNGFASLGFPPPSASQTFGADAVPRPSPPLAFSGPMGRTSLDAAFQSPTHTLHSGFGAGVPPPSFMGHAPRYGGAEARTRGDPHALHPAGYPADGGNKPAPAFFTLNLGTTC</sequence>
<evidence type="ECO:0000313" key="4">
    <source>
        <dbReference type="Proteomes" id="UP000028924"/>
    </source>
</evidence>
<keyword evidence="4" id="KW-1185">Reference proteome</keyword>
<dbReference type="PANTHER" id="PTHR24118:SF99">
    <property type="entry name" value="POTE ANKYRIN DOMAIN FAMILY MEMBER 3C-RELATED"/>
    <property type="match status" value="1"/>
</dbReference>
<evidence type="ECO:0000256" key="2">
    <source>
        <dbReference type="SAM" id="MobiDB-lite"/>
    </source>
</evidence>
<dbReference type="SMART" id="SM00248">
    <property type="entry name" value="ANK"/>
    <property type="match status" value="4"/>
</dbReference>
<dbReference type="eggNOG" id="KOG0504">
    <property type="taxonomic scope" value="Eukaryota"/>
</dbReference>
<feature type="compositionally biased region" description="Acidic residues" evidence="2">
    <location>
        <begin position="313"/>
        <end position="322"/>
    </location>
</feature>
<dbReference type="Pfam" id="PF12796">
    <property type="entry name" value="Ank_2"/>
    <property type="match status" value="2"/>
</dbReference>